<dbReference type="InterPro" id="IPR029021">
    <property type="entry name" value="Prot-tyrosine_phosphatase-like"/>
</dbReference>
<dbReference type="PROSITE" id="PS50206">
    <property type="entry name" value="RHODANESE_3"/>
    <property type="match status" value="1"/>
</dbReference>
<feature type="domain" description="Tyrosine specific protein phosphatases" evidence="2">
    <location>
        <begin position="106"/>
        <end position="176"/>
    </location>
</feature>
<dbReference type="EMBL" id="CP000386">
    <property type="protein sequence ID" value="ABG04086.1"/>
    <property type="molecule type" value="Genomic_DNA"/>
</dbReference>
<dbReference type="InterPro" id="IPR001763">
    <property type="entry name" value="Rhodanese-like_dom"/>
</dbReference>
<dbReference type="SUPFAM" id="SSF52799">
    <property type="entry name" value="(Phosphotyrosine protein) phosphatases II"/>
    <property type="match status" value="1"/>
</dbReference>
<dbReference type="PhylomeDB" id="Q1AWZ2"/>
<dbReference type="STRING" id="266117.Rxyl_1120"/>
<dbReference type="Gene3D" id="3.90.190.10">
    <property type="entry name" value="Protein tyrosine phosphatase superfamily"/>
    <property type="match status" value="1"/>
</dbReference>
<evidence type="ECO:0000259" key="3">
    <source>
        <dbReference type="PROSITE" id="PS50206"/>
    </source>
</evidence>
<evidence type="ECO:0000259" key="2">
    <source>
        <dbReference type="PROSITE" id="PS50056"/>
    </source>
</evidence>
<dbReference type="FunFam" id="3.90.190.10:FF:000157">
    <property type="entry name" value="Protein-tyrosine phosphatase"/>
    <property type="match status" value="1"/>
</dbReference>
<dbReference type="InterPro" id="IPR016130">
    <property type="entry name" value="Tyr_Pase_AS"/>
</dbReference>
<organism evidence="4 5">
    <name type="scientific">Rubrobacter xylanophilus (strain DSM 9941 / JCM 11954 / NBRC 16129 / PRD-1)</name>
    <dbReference type="NCBI Taxonomy" id="266117"/>
    <lineage>
        <taxon>Bacteria</taxon>
        <taxon>Bacillati</taxon>
        <taxon>Actinomycetota</taxon>
        <taxon>Rubrobacteria</taxon>
        <taxon>Rubrobacterales</taxon>
        <taxon>Rubrobacteraceae</taxon>
        <taxon>Rubrobacter</taxon>
    </lineage>
</organism>
<dbReference type="Pfam" id="PF22785">
    <property type="entry name" value="Tc-R-P"/>
    <property type="match status" value="1"/>
</dbReference>
<dbReference type="AlphaFoldDB" id="Q1AWZ2"/>
<dbReference type="HOGENOM" id="CLU_047330_5_0_11"/>
<dbReference type="eggNOG" id="COG2453">
    <property type="taxonomic scope" value="Bacteria"/>
</dbReference>
<dbReference type="CDD" id="cd14505">
    <property type="entry name" value="CDKN3-like"/>
    <property type="match status" value="1"/>
</dbReference>
<evidence type="ECO:0000313" key="4">
    <source>
        <dbReference type="EMBL" id="ABG04086.1"/>
    </source>
</evidence>
<sequence length="189" mass="21106">MRTSDSCPIKADFLPQEALGLPGGLGMTLAPGVKDLNWDRDAAKDLRRLKEAFGADVLVSLMEDFEYERYGMGGREGFFESAREAGLKVRHFPILDVDVPRPEQDEEYAEYIGDIIGDLREGKTVIVHCRGGIGRTGTVAASVLVGLGHEPDEAIRIVREARSPRMLEVAWQEEYVRQFARRNLGRWSG</sequence>
<evidence type="ECO:0000256" key="1">
    <source>
        <dbReference type="ARBA" id="ARBA00013064"/>
    </source>
</evidence>
<dbReference type="Proteomes" id="UP000006637">
    <property type="component" value="Chromosome"/>
</dbReference>
<dbReference type="PANTHER" id="PTHR23339">
    <property type="entry name" value="TYROSINE SPECIFIC PROTEIN PHOSPHATASE AND DUAL SPECIFICITY PROTEIN PHOSPHATASE"/>
    <property type="match status" value="1"/>
</dbReference>
<dbReference type="PROSITE" id="PS50056">
    <property type="entry name" value="TYR_PHOSPHATASE_2"/>
    <property type="match status" value="1"/>
</dbReference>
<reference evidence="4 5" key="1">
    <citation type="submission" date="2006-06" db="EMBL/GenBank/DDBJ databases">
        <title>Complete sequence of Rubrobacter xylanophilus DSM 9941.</title>
        <authorList>
            <consortium name="US DOE Joint Genome Institute"/>
            <person name="Copeland A."/>
            <person name="Lucas S."/>
            <person name="Lapidus A."/>
            <person name="Barry K."/>
            <person name="Detter J.C."/>
            <person name="Glavina del Rio T."/>
            <person name="Hammon N."/>
            <person name="Israni S."/>
            <person name="Dalin E."/>
            <person name="Tice H."/>
            <person name="Pitluck S."/>
            <person name="Munk A.C."/>
            <person name="Brettin T."/>
            <person name="Bruce D."/>
            <person name="Han C."/>
            <person name="Tapia R."/>
            <person name="Gilna P."/>
            <person name="Schmutz J."/>
            <person name="Larimer F."/>
            <person name="Land M."/>
            <person name="Hauser L."/>
            <person name="Kyrpides N."/>
            <person name="Lykidis A."/>
            <person name="da Costa M.S."/>
            <person name="Rainey F.A."/>
            <person name="Empadinhas N."/>
            <person name="Jolivet E."/>
            <person name="Battista J.R."/>
            <person name="Richardson P."/>
        </authorList>
    </citation>
    <scope>NUCLEOTIDE SEQUENCE [LARGE SCALE GENOMIC DNA]</scope>
    <source>
        <strain evidence="5">DSM 9941 / JCM 11954 / NBRC 16129 / PRD-1</strain>
    </source>
</reference>
<dbReference type="InterPro" id="IPR000387">
    <property type="entry name" value="Tyr_Pase_dom"/>
</dbReference>
<dbReference type="EC" id="3.1.3.48" evidence="1"/>
<feature type="domain" description="Rhodanese" evidence="3">
    <location>
        <begin position="109"/>
        <end position="156"/>
    </location>
</feature>
<dbReference type="KEGG" id="rxy:Rxyl_1120"/>
<gene>
    <name evidence="4" type="ordered locus">Rxyl_1120</name>
</gene>
<proteinExistence type="predicted"/>
<dbReference type="RefSeq" id="WP_011564104.1">
    <property type="nucleotide sequence ID" value="NC_008148.1"/>
</dbReference>
<accession>Q1AWZ2</accession>
<protein>
    <recommendedName>
        <fullName evidence="1">protein-tyrosine-phosphatase</fullName>
        <ecNumber evidence="1">3.1.3.48</ecNumber>
    </recommendedName>
</protein>
<dbReference type="InterPro" id="IPR050561">
    <property type="entry name" value="PTP"/>
</dbReference>
<keyword evidence="5" id="KW-1185">Reference proteome</keyword>
<evidence type="ECO:0000313" key="5">
    <source>
        <dbReference type="Proteomes" id="UP000006637"/>
    </source>
</evidence>
<dbReference type="GO" id="GO:0004725">
    <property type="term" value="F:protein tyrosine phosphatase activity"/>
    <property type="evidence" value="ECO:0007669"/>
    <property type="project" value="UniProtKB-EC"/>
</dbReference>
<name>Q1AWZ2_RUBXD</name>
<dbReference type="PROSITE" id="PS00383">
    <property type="entry name" value="TYR_PHOSPHATASE_1"/>
    <property type="match status" value="1"/>
</dbReference>